<dbReference type="InterPro" id="IPR036873">
    <property type="entry name" value="Rhodanese-like_dom_sf"/>
</dbReference>
<accession>A0ABW4B9W7</accession>
<organism evidence="2 3">
    <name type="scientific">Lacticaseibacillus jixianensis</name>
    <dbReference type="NCBI Taxonomy" id="2486012"/>
    <lineage>
        <taxon>Bacteria</taxon>
        <taxon>Bacillati</taxon>
        <taxon>Bacillota</taxon>
        <taxon>Bacilli</taxon>
        <taxon>Lactobacillales</taxon>
        <taxon>Lactobacillaceae</taxon>
        <taxon>Lacticaseibacillus</taxon>
    </lineage>
</organism>
<proteinExistence type="predicted"/>
<evidence type="ECO:0000313" key="3">
    <source>
        <dbReference type="Proteomes" id="UP001597249"/>
    </source>
</evidence>
<dbReference type="PROSITE" id="PS50206">
    <property type="entry name" value="RHODANESE_3"/>
    <property type="match status" value="1"/>
</dbReference>
<protein>
    <submittedName>
        <fullName evidence="2">Rhodanese-like domain-containing protein</fullName>
    </submittedName>
</protein>
<dbReference type="PANTHER" id="PTHR43031:SF17">
    <property type="entry name" value="SULFURTRANSFERASE YTWF-RELATED"/>
    <property type="match status" value="1"/>
</dbReference>
<dbReference type="EMBL" id="JBHTMO010000030">
    <property type="protein sequence ID" value="MFD1393785.1"/>
    <property type="molecule type" value="Genomic_DNA"/>
</dbReference>
<dbReference type="SUPFAM" id="SSF52821">
    <property type="entry name" value="Rhodanese/Cell cycle control phosphatase"/>
    <property type="match status" value="1"/>
</dbReference>
<dbReference type="RefSeq" id="WP_125585916.1">
    <property type="nucleotide sequence ID" value="NZ_JBHTMO010000030.1"/>
</dbReference>
<dbReference type="Pfam" id="PF00581">
    <property type="entry name" value="Rhodanese"/>
    <property type="match status" value="1"/>
</dbReference>
<dbReference type="PROSITE" id="PS00380">
    <property type="entry name" value="RHODANESE_1"/>
    <property type="match status" value="1"/>
</dbReference>
<gene>
    <name evidence="2" type="ORF">ACFQ3L_09425</name>
</gene>
<reference evidence="3" key="1">
    <citation type="journal article" date="2019" name="Int. J. Syst. Evol. Microbiol.">
        <title>The Global Catalogue of Microorganisms (GCM) 10K type strain sequencing project: providing services to taxonomists for standard genome sequencing and annotation.</title>
        <authorList>
            <consortium name="The Broad Institute Genomics Platform"/>
            <consortium name="The Broad Institute Genome Sequencing Center for Infectious Disease"/>
            <person name="Wu L."/>
            <person name="Ma J."/>
        </authorList>
    </citation>
    <scope>NUCLEOTIDE SEQUENCE [LARGE SCALE GENOMIC DNA]</scope>
    <source>
        <strain evidence="3">CCM 8911</strain>
    </source>
</reference>
<dbReference type="InterPro" id="IPR001307">
    <property type="entry name" value="Thiosulphate_STrfase_CS"/>
</dbReference>
<dbReference type="SMART" id="SM00450">
    <property type="entry name" value="RHOD"/>
    <property type="match status" value="1"/>
</dbReference>
<evidence type="ECO:0000313" key="2">
    <source>
        <dbReference type="EMBL" id="MFD1393785.1"/>
    </source>
</evidence>
<keyword evidence="3" id="KW-1185">Reference proteome</keyword>
<dbReference type="CDD" id="cd00158">
    <property type="entry name" value="RHOD"/>
    <property type="match status" value="1"/>
</dbReference>
<sequence length="95" mass="9970">MKNITAATLADQLANHPTIIDVREDFEFATGHVPGAKNIPLSELAERYPEVPDGAYIICQTGGRSAGAAEFLQAHGTAVINVAGGTSAWPKPLEV</sequence>
<dbReference type="Gene3D" id="3.40.250.10">
    <property type="entry name" value="Rhodanese-like domain"/>
    <property type="match status" value="1"/>
</dbReference>
<dbReference type="InterPro" id="IPR050229">
    <property type="entry name" value="GlpE_sulfurtransferase"/>
</dbReference>
<comment type="caution">
    <text evidence="2">The sequence shown here is derived from an EMBL/GenBank/DDBJ whole genome shotgun (WGS) entry which is preliminary data.</text>
</comment>
<evidence type="ECO:0000259" key="1">
    <source>
        <dbReference type="PROSITE" id="PS50206"/>
    </source>
</evidence>
<name>A0ABW4B9W7_9LACO</name>
<dbReference type="Proteomes" id="UP001597249">
    <property type="component" value="Unassembled WGS sequence"/>
</dbReference>
<dbReference type="PANTHER" id="PTHR43031">
    <property type="entry name" value="FAD-DEPENDENT OXIDOREDUCTASE"/>
    <property type="match status" value="1"/>
</dbReference>
<dbReference type="InterPro" id="IPR001763">
    <property type="entry name" value="Rhodanese-like_dom"/>
</dbReference>
<feature type="domain" description="Rhodanese" evidence="1">
    <location>
        <begin position="13"/>
        <end position="95"/>
    </location>
</feature>